<gene>
    <name evidence="1" type="ORF">BS78_K071500</name>
</gene>
<proteinExistence type="predicted"/>
<dbReference type="EMBL" id="MU630097">
    <property type="protein sequence ID" value="KAJ1254400.1"/>
    <property type="molecule type" value="Genomic_DNA"/>
</dbReference>
<name>A0A9W7X6Y8_9POAL</name>
<dbReference type="AlphaFoldDB" id="A0A9W7X6Y8"/>
<accession>A0A9W7X6Y8</accession>
<dbReference type="Proteomes" id="UP001164776">
    <property type="component" value="Unassembled WGS sequence"/>
</dbReference>
<evidence type="ECO:0000313" key="1">
    <source>
        <dbReference type="EMBL" id="KAJ1254400.1"/>
    </source>
</evidence>
<reference evidence="1 2" key="1">
    <citation type="submission" date="2022-10" db="EMBL/GenBank/DDBJ databases">
        <title>WGS assembly of Paspalum vaginatum 540-79.</title>
        <authorList>
            <person name="Sun G."/>
            <person name="Wase N."/>
            <person name="Shu S."/>
            <person name="Jenkins J."/>
            <person name="Zhou B."/>
            <person name="Torres-Rodriguez J."/>
            <person name="Chen C."/>
            <person name="Sandor L."/>
            <person name="Plott C."/>
            <person name="Yoshinga Y."/>
            <person name="Daum C."/>
            <person name="Qi P."/>
            <person name="Barry K."/>
            <person name="Lipzen A."/>
            <person name="Berry L."/>
            <person name="Pedersen C."/>
            <person name="Gottilla T."/>
            <person name="Foltz A."/>
            <person name="Yu H."/>
            <person name="O'Malley R."/>
            <person name="Zhang C."/>
            <person name="Devos K."/>
            <person name="Sigmon B."/>
            <person name="Yu B."/>
            <person name="Obata T."/>
            <person name="Schmutz J."/>
            <person name="Schnable J."/>
        </authorList>
    </citation>
    <scope>NUCLEOTIDE SEQUENCE [LARGE SCALE GENOMIC DNA]</scope>
    <source>
        <strain evidence="2">cv. 540-79</strain>
    </source>
</reference>
<keyword evidence="2" id="KW-1185">Reference proteome</keyword>
<sequence>MLNAASFTSLYLSAQPAGSCVANPCLLERWSKGVEDGPGSSQSARRWRDLQGWSRLRGPPVRRNGVASPVAIATLSEAAKLPGLKRCEICIESIGGKEADRSS</sequence>
<comment type="caution">
    <text evidence="1">The sequence shown here is derived from an EMBL/GenBank/DDBJ whole genome shotgun (WGS) entry which is preliminary data.</text>
</comment>
<organism evidence="1 2">
    <name type="scientific">Paspalum vaginatum</name>
    <name type="common">seashore paspalum</name>
    <dbReference type="NCBI Taxonomy" id="158149"/>
    <lineage>
        <taxon>Eukaryota</taxon>
        <taxon>Viridiplantae</taxon>
        <taxon>Streptophyta</taxon>
        <taxon>Embryophyta</taxon>
        <taxon>Tracheophyta</taxon>
        <taxon>Spermatophyta</taxon>
        <taxon>Magnoliopsida</taxon>
        <taxon>Liliopsida</taxon>
        <taxon>Poales</taxon>
        <taxon>Poaceae</taxon>
        <taxon>PACMAD clade</taxon>
        <taxon>Panicoideae</taxon>
        <taxon>Andropogonodae</taxon>
        <taxon>Paspaleae</taxon>
        <taxon>Paspalinae</taxon>
        <taxon>Paspalum</taxon>
    </lineage>
</organism>
<protein>
    <submittedName>
        <fullName evidence="1">Uncharacterized protein</fullName>
    </submittedName>
</protein>
<evidence type="ECO:0000313" key="2">
    <source>
        <dbReference type="Proteomes" id="UP001164776"/>
    </source>
</evidence>